<keyword evidence="3" id="KW-0804">Transcription</keyword>
<evidence type="ECO:0000256" key="2">
    <source>
        <dbReference type="ARBA" id="ARBA00023125"/>
    </source>
</evidence>
<dbReference type="InterPro" id="IPR036390">
    <property type="entry name" value="WH_DNA-bd_sf"/>
</dbReference>
<evidence type="ECO:0000256" key="3">
    <source>
        <dbReference type="ARBA" id="ARBA00023163"/>
    </source>
</evidence>
<dbReference type="PANTHER" id="PTHR30154:SF53">
    <property type="entry name" value="HTH-TYPE TRANSCRIPTIONAL REGULATOR LRPC"/>
    <property type="match status" value="1"/>
</dbReference>
<dbReference type="PROSITE" id="PS50956">
    <property type="entry name" value="HTH_ASNC_2"/>
    <property type="match status" value="1"/>
</dbReference>
<dbReference type="Gene3D" id="3.30.70.920">
    <property type="match status" value="1"/>
</dbReference>
<accession>A0ABV0LRE2</accession>
<gene>
    <name evidence="5" type="ORF">ABJI51_37720</name>
</gene>
<dbReference type="InterPro" id="IPR011991">
    <property type="entry name" value="ArsR-like_HTH"/>
</dbReference>
<dbReference type="PANTHER" id="PTHR30154">
    <property type="entry name" value="LEUCINE-RESPONSIVE REGULATORY PROTEIN"/>
    <property type="match status" value="1"/>
</dbReference>
<evidence type="ECO:0000313" key="5">
    <source>
        <dbReference type="EMBL" id="MEQ0564850.1"/>
    </source>
</evidence>
<keyword evidence="1" id="KW-0805">Transcription regulation</keyword>
<dbReference type="Pfam" id="PF01037">
    <property type="entry name" value="AsnC_trans_reg"/>
    <property type="match status" value="1"/>
</dbReference>
<dbReference type="InterPro" id="IPR000485">
    <property type="entry name" value="AsnC-type_HTH_dom"/>
</dbReference>
<evidence type="ECO:0000313" key="6">
    <source>
        <dbReference type="Proteomes" id="UP001440984"/>
    </source>
</evidence>
<dbReference type="InterPro" id="IPR019888">
    <property type="entry name" value="Tscrpt_reg_AsnC-like"/>
</dbReference>
<dbReference type="SUPFAM" id="SSF46785">
    <property type="entry name" value="Winged helix' DNA-binding domain"/>
    <property type="match status" value="1"/>
</dbReference>
<dbReference type="SUPFAM" id="SSF54909">
    <property type="entry name" value="Dimeric alpha+beta barrel"/>
    <property type="match status" value="1"/>
</dbReference>
<sequence>MPQEHRWDEGSHRDGVFDEVDRSLLALLQESGRMTLAELGRRVGLSSPSVSDRLRRLEEGGAILGYSAVVNPAALGHRLNAFVRLAPAVRTADRTPMKRILDRPEVLEAHHVVGDDCWIFKVVVRDTVHLERLLAEFAEVGSTTTSIVLSSPVRHRSVLPYEPGPALPED</sequence>
<dbReference type="Gene3D" id="1.10.10.10">
    <property type="entry name" value="Winged helix-like DNA-binding domain superfamily/Winged helix DNA-binding domain"/>
    <property type="match status" value="1"/>
</dbReference>
<keyword evidence="2" id="KW-0238">DNA-binding</keyword>
<dbReference type="SMART" id="SM00344">
    <property type="entry name" value="HTH_ASNC"/>
    <property type="match status" value="1"/>
</dbReference>
<dbReference type="Pfam" id="PF13404">
    <property type="entry name" value="HTH_AsnC-type"/>
    <property type="match status" value="1"/>
</dbReference>
<dbReference type="CDD" id="cd00090">
    <property type="entry name" value="HTH_ARSR"/>
    <property type="match status" value="1"/>
</dbReference>
<dbReference type="InterPro" id="IPR019887">
    <property type="entry name" value="Tscrpt_reg_AsnC/Lrp_C"/>
</dbReference>
<reference evidence="5 6" key="1">
    <citation type="submission" date="2024-05" db="EMBL/GenBank/DDBJ databases">
        <authorList>
            <person name="Zhao H."/>
            <person name="Xu Y."/>
            <person name="Lin S."/>
            <person name="Spain J.C."/>
            <person name="Zhou N.-Y."/>
        </authorList>
    </citation>
    <scope>NUCLEOTIDE SEQUENCE [LARGE SCALE GENOMIC DNA]</scope>
    <source>
        <strain evidence="5 6">NEAU-NG30</strain>
    </source>
</reference>
<dbReference type="InterPro" id="IPR036388">
    <property type="entry name" value="WH-like_DNA-bd_sf"/>
</dbReference>
<proteinExistence type="predicted"/>
<protein>
    <submittedName>
        <fullName evidence="5">Lrp/AsnC family transcriptional regulator</fullName>
    </submittedName>
</protein>
<name>A0ABV0LRE2_9PSEU</name>
<dbReference type="InterPro" id="IPR019885">
    <property type="entry name" value="Tscrpt_reg_HTH_AsnC-type_CS"/>
</dbReference>
<evidence type="ECO:0000256" key="1">
    <source>
        <dbReference type="ARBA" id="ARBA00023015"/>
    </source>
</evidence>
<comment type="caution">
    <text evidence="5">The sequence shown here is derived from an EMBL/GenBank/DDBJ whole genome shotgun (WGS) entry which is preliminary data.</text>
</comment>
<dbReference type="EMBL" id="JBDZYD010000017">
    <property type="protein sequence ID" value="MEQ0564850.1"/>
    <property type="molecule type" value="Genomic_DNA"/>
</dbReference>
<dbReference type="PRINTS" id="PR00033">
    <property type="entry name" value="HTHASNC"/>
</dbReference>
<organism evidence="5 6">
    <name type="scientific">Amycolatopsis melonis</name>
    <dbReference type="NCBI Taxonomy" id="3156488"/>
    <lineage>
        <taxon>Bacteria</taxon>
        <taxon>Bacillati</taxon>
        <taxon>Actinomycetota</taxon>
        <taxon>Actinomycetes</taxon>
        <taxon>Pseudonocardiales</taxon>
        <taxon>Pseudonocardiaceae</taxon>
        <taxon>Amycolatopsis</taxon>
    </lineage>
</organism>
<evidence type="ECO:0000259" key="4">
    <source>
        <dbReference type="PROSITE" id="PS50956"/>
    </source>
</evidence>
<dbReference type="Proteomes" id="UP001440984">
    <property type="component" value="Unassembled WGS sequence"/>
</dbReference>
<keyword evidence="6" id="KW-1185">Reference proteome</keyword>
<dbReference type="RefSeq" id="WP_348955939.1">
    <property type="nucleotide sequence ID" value="NZ_JBDZYD010000017.1"/>
</dbReference>
<feature type="domain" description="HTH asnC-type" evidence="4">
    <location>
        <begin position="17"/>
        <end position="78"/>
    </location>
</feature>
<dbReference type="PROSITE" id="PS00519">
    <property type="entry name" value="HTH_ASNC_1"/>
    <property type="match status" value="1"/>
</dbReference>
<dbReference type="InterPro" id="IPR011008">
    <property type="entry name" value="Dimeric_a/b-barrel"/>
</dbReference>